<keyword evidence="4 6" id="KW-1133">Transmembrane helix</keyword>
<proteinExistence type="predicted"/>
<dbReference type="FunFam" id="1.20.1250.20:FF:000068">
    <property type="entry name" value="MFS general substrate transporter"/>
    <property type="match status" value="1"/>
</dbReference>
<keyword evidence="9" id="KW-1185">Reference proteome</keyword>
<dbReference type="PANTHER" id="PTHR43791">
    <property type="entry name" value="PERMEASE-RELATED"/>
    <property type="match status" value="1"/>
</dbReference>
<keyword evidence="3 6" id="KW-0812">Transmembrane</keyword>
<dbReference type="PROSITE" id="PS50850">
    <property type="entry name" value="MFS"/>
    <property type="match status" value="1"/>
</dbReference>
<sequence>MSSVRRLSNAVNSMRAVSVTEKDIKADVDLIESASNDSGLGFDARQERALISKIDRKLLPLLTILYLLSFLDRTNIGNARLFGLEKDLGMKGLDYNVALAIFYPTYILIEIPSNMMLKKWTPSKWIATIMFAWAIVTTLMGIVKNYHGLLAARIFLGLAEGGLFPGVAFLITTWYRRHECGFRIAIFFSAATAAGAFGGLIARGVNEMNGVGGLAGWRWLFILEGILTFIFAIVAWFFLHDYPDTAKFLSSAEKAEVKRRLTLDSSGLATEFNLKYAYDALKDWKVWVHMCITIGVYTCVYSVALFLPTIVRTLGYTNAHAQLMTVPPYVVACVCCIFTGWAGDKTQQRGLFMMGGMLLAIVGLLLMLFADAKHAQQKYAGVFLFSMGVYPNVAQGAAWQGNNNGGTLKRGVAMAMHVGFGNAGGMIASFVFLPKDSPRFQTGLSILIGLQAMSFVLSGIMTTYYRRENARRNANYKAPELYTVAEKDLEREKGDYATFFRFTV</sequence>
<feature type="transmembrane region" description="Helical" evidence="6">
    <location>
        <begin position="382"/>
        <end position="399"/>
    </location>
</feature>
<dbReference type="AlphaFoldDB" id="A0AAN7Y3N8"/>
<feature type="transmembrane region" description="Helical" evidence="6">
    <location>
        <begin position="326"/>
        <end position="343"/>
    </location>
</feature>
<dbReference type="SUPFAM" id="SSF103473">
    <property type="entry name" value="MFS general substrate transporter"/>
    <property type="match status" value="1"/>
</dbReference>
<name>A0AAN7Y3N8_9EURO</name>
<evidence type="ECO:0000256" key="1">
    <source>
        <dbReference type="ARBA" id="ARBA00004141"/>
    </source>
</evidence>
<feature type="transmembrane region" description="Helical" evidence="6">
    <location>
        <begin position="149"/>
        <end position="172"/>
    </location>
</feature>
<evidence type="ECO:0000313" key="8">
    <source>
        <dbReference type="EMBL" id="KAK5080907.1"/>
    </source>
</evidence>
<keyword evidence="2" id="KW-0813">Transport</keyword>
<feature type="transmembrane region" description="Helical" evidence="6">
    <location>
        <begin position="125"/>
        <end position="143"/>
    </location>
</feature>
<evidence type="ECO:0000259" key="7">
    <source>
        <dbReference type="PROSITE" id="PS50850"/>
    </source>
</evidence>
<evidence type="ECO:0000256" key="4">
    <source>
        <dbReference type="ARBA" id="ARBA00022989"/>
    </source>
</evidence>
<dbReference type="Proteomes" id="UP001309876">
    <property type="component" value="Unassembled WGS sequence"/>
</dbReference>
<accession>A0AAN7Y3N8</accession>
<dbReference type="GO" id="GO:0016020">
    <property type="term" value="C:membrane"/>
    <property type="evidence" value="ECO:0007669"/>
    <property type="project" value="UniProtKB-SubCell"/>
</dbReference>
<feature type="transmembrane region" description="Helical" evidence="6">
    <location>
        <begin position="96"/>
        <end position="113"/>
    </location>
</feature>
<evidence type="ECO:0000256" key="6">
    <source>
        <dbReference type="SAM" id="Phobius"/>
    </source>
</evidence>
<feature type="domain" description="Major facilitator superfamily (MFS) profile" evidence="7">
    <location>
        <begin position="58"/>
        <end position="470"/>
    </location>
</feature>
<dbReference type="EMBL" id="JAVRRJ010000011">
    <property type="protein sequence ID" value="KAK5080907.1"/>
    <property type="molecule type" value="Genomic_DNA"/>
</dbReference>
<feature type="transmembrane region" description="Helical" evidence="6">
    <location>
        <begin position="217"/>
        <end position="239"/>
    </location>
</feature>
<dbReference type="Gene3D" id="1.20.1250.20">
    <property type="entry name" value="MFS general substrate transporter like domains"/>
    <property type="match status" value="2"/>
</dbReference>
<evidence type="ECO:0000256" key="2">
    <source>
        <dbReference type="ARBA" id="ARBA00022448"/>
    </source>
</evidence>
<keyword evidence="5 6" id="KW-0472">Membrane</keyword>
<feature type="transmembrane region" description="Helical" evidence="6">
    <location>
        <begin position="350"/>
        <end position="370"/>
    </location>
</feature>
<feature type="transmembrane region" description="Helical" evidence="6">
    <location>
        <begin position="444"/>
        <end position="465"/>
    </location>
</feature>
<evidence type="ECO:0000313" key="9">
    <source>
        <dbReference type="Proteomes" id="UP001309876"/>
    </source>
</evidence>
<dbReference type="GO" id="GO:0022857">
    <property type="term" value="F:transmembrane transporter activity"/>
    <property type="evidence" value="ECO:0007669"/>
    <property type="project" value="InterPro"/>
</dbReference>
<organism evidence="8 9">
    <name type="scientific">Lithohypha guttulata</name>
    <dbReference type="NCBI Taxonomy" id="1690604"/>
    <lineage>
        <taxon>Eukaryota</taxon>
        <taxon>Fungi</taxon>
        <taxon>Dikarya</taxon>
        <taxon>Ascomycota</taxon>
        <taxon>Pezizomycotina</taxon>
        <taxon>Eurotiomycetes</taxon>
        <taxon>Chaetothyriomycetidae</taxon>
        <taxon>Chaetothyriales</taxon>
        <taxon>Trichomeriaceae</taxon>
        <taxon>Lithohypha</taxon>
    </lineage>
</organism>
<comment type="subcellular location">
    <subcellularLocation>
        <location evidence="1">Membrane</location>
        <topology evidence="1">Multi-pass membrane protein</topology>
    </subcellularLocation>
</comment>
<gene>
    <name evidence="8" type="ORF">LTR05_008223</name>
</gene>
<dbReference type="InterPro" id="IPR020846">
    <property type="entry name" value="MFS_dom"/>
</dbReference>
<reference evidence="8 9" key="1">
    <citation type="submission" date="2023-08" db="EMBL/GenBank/DDBJ databases">
        <title>Black Yeasts Isolated from many extreme environments.</title>
        <authorList>
            <person name="Coleine C."/>
            <person name="Stajich J.E."/>
            <person name="Selbmann L."/>
        </authorList>
    </citation>
    <scope>NUCLEOTIDE SEQUENCE [LARGE SCALE GENOMIC DNA]</scope>
    <source>
        <strain evidence="8 9">CCFEE 5910</strain>
    </source>
</reference>
<evidence type="ECO:0000256" key="3">
    <source>
        <dbReference type="ARBA" id="ARBA00022692"/>
    </source>
</evidence>
<feature type="transmembrane region" description="Helical" evidence="6">
    <location>
        <begin position="411"/>
        <end position="432"/>
    </location>
</feature>
<evidence type="ECO:0000256" key="5">
    <source>
        <dbReference type="ARBA" id="ARBA00023136"/>
    </source>
</evidence>
<dbReference type="InterPro" id="IPR011701">
    <property type="entry name" value="MFS"/>
</dbReference>
<feature type="transmembrane region" description="Helical" evidence="6">
    <location>
        <begin position="184"/>
        <end position="205"/>
    </location>
</feature>
<feature type="transmembrane region" description="Helical" evidence="6">
    <location>
        <begin position="286"/>
        <end position="306"/>
    </location>
</feature>
<dbReference type="Pfam" id="PF07690">
    <property type="entry name" value="MFS_1"/>
    <property type="match status" value="1"/>
</dbReference>
<dbReference type="PANTHER" id="PTHR43791:SF57">
    <property type="entry name" value="MAJOR FACILITATOR SUPERFAMILY (MFS) PROFILE DOMAIN-CONTAINING PROTEIN"/>
    <property type="match status" value="1"/>
</dbReference>
<protein>
    <recommendedName>
        <fullName evidence="7">Major facilitator superfamily (MFS) profile domain-containing protein</fullName>
    </recommendedName>
</protein>
<dbReference type="InterPro" id="IPR036259">
    <property type="entry name" value="MFS_trans_sf"/>
</dbReference>
<comment type="caution">
    <text evidence="8">The sequence shown here is derived from an EMBL/GenBank/DDBJ whole genome shotgun (WGS) entry which is preliminary data.</text>
</comment>
<feature type="transmembrane region" description="Helical" evidence="6">
    <location>
        <begin position="58"/>
        <end position="76"/>
    </location>
</feature>
<dbReference type="FunFam" id="1.20.1250.20:FF:000034">
    <property type="entry name" value="MFS general substrate transporter"/>
    <property type="match status" value="1"/>
</dbReference>